<accession>Q22VY0</accession>
<dbReference type="RefSeq" id="XP_001009882.1">
    <property type="nucleotide sequence ID" value="XM_001009882.3"/>
</dbReference>
<sequence>MKAFLSSLVISGGLYFGYQLKLGPYSGKGEILEVKVPAKRFLYYETQQSYYKSEIEVSKFIEELKQKNIFGTFHKVQLTGKDDQSGLQNYLIGIEETMENMNTLKQYHEKLKVADIPSYPAVEVSLNYDKKSFLLVAMQMTFNVQSSILNFVKQNEQKFKGINPEVYLKSVTIGTNKKLLQTSISYPFGEGMEIYNEINKKGFQSIDTSQQKDQNIQNNQSKSQ</sequence>
<reference evidence="2" key="1">
    <citation type="journal article" date="2006" name="PLoS Biol.">
        <title>Macronuclear genome sequence of the ciliate Tetrahymena thermophila, a model eukaryote.</title>
        <authorList>
            <person name="Eisen J.A."/>
            <person name="Coyne R.S."/>
            <person name="Wu M."/>
            <person name="Wu D."/>
            <person name="Thiagarajan M."/>
            <person name="Wortman J.R."/>
            <person name="Badger J.H."/>
            <person name="Ren Q."/>
            <person name="Amedeo P."/>
            <person name="Jones K.M."/>
            <person name="Tallon L.J."/>
            <person name="Delcher A.L."/>
            <person name="Salzberg S.L."/>
            <person name="Silva J.C."/>
            <person name="Haas B.J."/>
            <person name="Majoros W.H."/>
            <person name="Farzad M."/>
            <person name="Carlton J.M."/>
            <person name="Smith R.K. Jr."/>
            <person name="Garg J."/>
            <person name="Pearlman R.E."/>
            <person name="Karrer K.M."/>
            <person name="Sun L."/>
            <person name="Manning G."/>
            <person name="Elde N.C."/>
            <person name="Turkewitz A.P."/>
            <person name="Asai D.J."/>
            <person name="Wilkes D.E."/>
            <person name="Wang Y."/>
            <person name="Cai H."/>
            <person name="Collins K."/>
            <person name="Stewart B.A."/>
            <person name="Lee S.R."/>
            <person name="Wilamowska K."/>
            <person name="Weinberg Z."/>
            <person name="Ruzzo W.L."/>
            <person name="Wloga D."/>
            <person name="Gaertig J."/>
            <person name="Frankel J."/>
            <person name="Tsao C.-C."/>
            <person name="Gorovsky M.A."/>
            <person name="Keeling P.J."/>
            <person name="Waller R.F."/>
            <person name="Patron N.J."/>
            <person name="Cherry J.M."/>
            <person name="Stover N.A."/>
            <person name="Krieger C.J."/>
            <person name="del Toro C."/>
            <person name="Ryder H.F."/>
            <person name="Williamson S.C."/>
            <person name="Barbeau R.A."/>
            <person name="Hamilton E.P."/>
            <person name="Orias E."/>
        </authorList>
    </citation>
    <scope>NUCLEOTIDE SEQUENCE [LARGE SCALE GENOMIC DNA]</scope>
    <source>
        <strain evidence="2">SB210</strain>
    </source>
</reference>
<evidence type="ECO:0000313" key="2">
    <source>
        <dbReference type="Proteomes" id="UP000009168"/>
    </source>
</evidence>
<dbReference type="HOGENOM" id="CLU_1237223_0_0_1"/>
<dbReference type="KEGG" id="tet:TTHERM_00161540"/>
<protein>
    <submittedName>
        <fullName evidence="1">Uncharacterized protein</fullName>
    </submittedName>
</protein>
<dbReference type="AlphaFoldDB" id="Q22VY0"/>
<name>Q22VY0_TETTS</name>
<organism evidence="1 2">
    <name type="scientific">Tetrahymena thermophila (strain SB210)</name>
    <dbReference type="NCBI Taxonomy" id="312017"/>
    <lineage>
        <taxon>Eukaryota</taxon>
        <taxon>Sar</taxon>
        <taxon>Alveolata</taxon>
        <taxon>Ciliophora</taxon>
        <taxon>Intramacronucleata</taxon>
        <taxon>Oligohymenophorea</taxon>
        <taxon>Hymenostomatida</taxon>
        <taxon>Tetrahymenina</taxon>
        <taxon>Tetrahymenidae</taxon>
        <taxon>Tetrahymena</taxon>
    </lineage>
</organism>
<dbReference type="GeneID" id="7841811"/>
<dbReference type="EMBL" id="GG662820">
    <property type="protein sequence ID" value="EAR89636.1"/>
    <property type="molecule type" value="Genomic_DNA"/>
</dbReference>
<dbReference type="InParanoid" id="Q22VY0"/>
<proteinExistence type="predicted"/>
<evidence type="ECO:0000313" key="1">
    <source>
        <dbReference type="EMBL" id="EAR89636.1"/>
    </source>
</evidence>
<dbReference type="Proteomes" id="UP000009168">
    <property type="component" value="Unassembled WGS sequence"/>
</dbReference>
<gene>
    <name evidence="1" type="ORF">TTHERM_00161540</name>
</gene>
<keyword evidence="2" id="KW-1185">Reference proteome</keyword>